<feature type="non-terminal residue" evidence="3">
    <location>
        <position position="1"/>
    </location>
</feature>
<dbReference type="InterPro" id="IPR006917">
    <property type="entry name" value="SOUL_heme-bd"/>
</dbReference>
<dbReference type="PANTHER" id="PTHR11220:SF72">
    <property type="entry name" value="HEME-BINDING PROTEIN 2-LIKE ISOFORM X2"/>
    <property type="match status" value="1"/>
</dbReference>
<accession>A0A1D2A5S7</accession>
<proteinExistence type="inferred from homology"/>
<dbReference type="FunFam" id="3.20.80.10:FF:000002">
    <property type="entry name" value="Heme-binding protein 2"/>
    <property type="match status" value="1"/>
</dbReference>
<feature type="chain" id="PRO_5008901387" description="Heme-binding protein 2" evidence="2">
    <location>
        <begin position="35"/>
        <end position="239"/>
    </location>
</feature>
<dbReference type="AlphaFoldDB" id="A0A1D2A5S7"/>
<dbReference type="Gene3D" id="3.20.80.10">
    <property type="entry name" value="Regulatory factor, effector binding domain"/>
    <property type="match status" value="1"/>
</dbReference>
<sequence length="239" mass="26784">HAIIINPIAFPSTMSSARTVVLLILAVALPACLAMPRFIKEDLSVQGSQTQPDFCGDSECPPFKLVKETDNYEVRTYDEEKWVITNVTDSFYTVAYPKATTRLLKYFKGQNDKGTHLNITTPTVSYLELDDDRKGTKKAYTFGWFISRHIEEIPKPTDPELEIVTYPETTRYVRVFGGYASEGNIVEQAVALQDVLSKEGKSFEPKGLLAAVYDAPQKLLNRHNEVHLFATDNDALVSA</sequence>
<dbReference type="PANTHER" id="PTHR11220">
    <property type="entry name" value="HEME-BINDING PROTEIN-RELATED"/>
    <property type="match status" value="1"/>
</dbReference>
<evidence type="ECO:0000256" key="2">
    <source>
        <dbReference type="SAM" id="SignalP"/>
    </source>
</evidence>
<gene>
    <name evidence="3" type="ORF">g.11700</name>
</gene>
<evidence type="ECO:0008006" key="4">
    <source>
        <dbReference type="Google" id="ProtNLM"/>
    </source>
</evidence>
<comment type="similarity">
    <text evidence="1">Belongs to the HEBP family.</text>
</comment>
<reference evidence="3" key="1">
    <citation type="submission" date="2015-08" db="EMBL/GenBank/DDBJ databases">
        <authorList>
            <person name="Babu N.S."/>
            <person name="Beckwith C.J."/>
            <person name="Beseler K.G."/>
            <person name="Brison A."/>
            <person name="Carone J.V."/>
            <person name="Caskin T.P."/>
            <person name="Diamond M."/>
            <person name="Durham M.E."/>
            <person name="Foxe J.M."/>
            <person name="Go M."/>
            <person name="Henderson B.A."/>
            <person name="Jones I.B."/>
            <person name="McGettigan J.A."/>
            <person name="Micheletti S.J."/>
            <person name="Nasrallah M.E."/>
            <person name="Ortiz D."/>
            <person name="Piller C.R."/>
            <person name="Privatt S.R."/>
            <person name="Schneider S.L."/>
            <person name="Sharp S."/>
            <person name="Smith T.C."/>
            <person name="Stanton J.D."/>
            <person name="Ullery H.E."/>
            <person name="Wilson R.J."/>
            <person name="Serrano M.G."/>
            <person name="Buck G."/>
            <person name="Lee V."/>
            <person name="Wang Y."/>
            <person name="Carvalho R."/>
            <person name="Voegtly L."/>
            <person name="Shi R."/>
            <person name="Duckworth R."/>
            <person name="Johnson A."/>
            <person name="Loviza R."/>
            <person name="Walstead R."/>
            <person name="Shah Z."/>
            <person name="Kiflezghi M."/>
            <person name="Wade K."/>
            <person name="Ball S.L."/>
            <person name="Bradley K.W."/>
            <person name="Asai D.J."/>
            <person name="Bowman C.A."/>
            <person name="Russell D.A."/>
            <person name="Pope W.H."/>
            <person name="Jacobs-Sera D."/>
            <person name="Hendrix R.W."/>
            <person name="Hatfull G.F."/>
        </authorList>
    </citation>
    <scope>NUCLEOTIDE SEQUENCE</scope>
</reference>
<dbReference type="GO" id="GO:0020037">
    <property type="term" value="F:heme binding"/>
    <property type="evidence" value="ECO:0007669"/>
    <property type="project" value="TreeGrafter"/>
</dbReference>
<evidence type="ECO:0000256" key="1">
    <source>
        <dbReference type="ARBA" id="ARBA00009817"/>
    </source>
</evidence>
<dbReference type="Pfam" id="PF04832">
    <property type="entry name" value="SOUL"/>
    <property type="match status" value="1"/>
</dbReference>
<protein>
    <recommendedName>
        <fullName evidence="4">Heme-binding protein 2</fullName>
    </recommendedName>
</protein>
<name>A0A1D2A5S7_AUXPR</name>
<keyword evidence="2" id="KW-0732">Signal</keyword>
<dbReference type="InterPro" id="IPR011256">
    <property type="entry name" value="Reg_factor_effector_dom_sf"/>
</dbReference>
<dbReference type="SUPFAM" id="SSF55136">
    <property type="entry name" value="Probable bacterial effector-binding domain"/>
    <property type="match status" value="1"/>
</dbReference>
<organism evidence="3">
    <name type="scientific">Auxenochlorella protothecoides</name>
    <name type="common">Green microalga</name>
    <name type="synonym">Chlorella protothecoides</name>
    <dbReference type="NCBI Taxonomy" id="3075"/>
    <lineage>
        <taxon>Eukaryota</taxon>
        <taxon>Viridiplantae</taxon>
        <taxon>Chlorophyta</taxon>
        <taxon>core chlorophytes</taxon>
        <taxon>Trebouxiophyceae</taxon>
        <taxon>Chlorellales</taxon>
        <taxon>Chlorellaceae</taxon>
        <taxon>Auxenochlorella</taxon>
    </lineage>
</organism>
<evidence type="ECO:0000313" key="3">
    <source>
        <dbReference type="EMBL" id="JAT74303.1"/>
    </source>
</evidence>
<feature type="signal peptide" evidence="2">
    <location>
        <begin position="1"/>
        <end position="34"/>
    </location>
</feature>
<dbReference type="EMBL" id="GDKF01004319">
    <property type="protein sequence ID" value="JAT74303.1"/>
    <property type="molecule type" value="Transcribed_RNA"/>
</dbReference>